<dbReference type="GO" id="GO:0005198">
    <property type="term" value="F:structural molecule activity"/>
    <property type="evidence" value="ECO:0007669"/>
    <property type="project" value="InterPro"/>
</dbReference>
<evidence type="ECO:0000256" key="4">
    <source>
        <dbReference type="ARBA" id="ARBA00023054"/>
    </source>
</evidence>
<evidence type="ECO:0000256" key="2">
    <source>
        <dbReference type="ARBA" id="ARBA00022744"/>
    </source>
</evidence>
<evidence type="ECO:0000313" key="6">
    <source>
        <dbReference type="EMBL" id="KAG8508470.1"/>
    </source>
</evidence>
<protein>
    <submittedName>
        <fullName evidence="6">Keratin, type I cytoskeletal 18</fullName>
    </submittedName>
</protein>
<proteinExistence type="predicted"/>
<keyword evidence="2" id="KW-0416">Keratin</keyword>
<evidence type="ECO:0000259" key="5">
    <source>
        <dbReference type="SMART" id="SM01391"/>
    </source>
</evidence>
<dbReference type="PANTHER" id="PTHR23239">
    <property type="entry name" value="INTERMEDIATE FILAMENT"/>
    <property type="match status" value="1"/>
</dbReference>
<dbReference type="OrthoDB" id="2441647at2759"/>
<evidence type="ECO:0000256" key="3">
    <source>
        <dbReference type="ARBA" id="ARBA00022754"/>
    </source>
</evidence>
<keyword evidence="4" id="KW-0175">Coiled coil</keyword>
<dbReference type="InterPro" id="IPR002957">
    <property type="entry name" value="Keratin_I"/>
</dbReference>
<accession>A0A8J5ZYZ2</accession>
<gene>
    <name evidence="6" type="ORF">J0S82_013331</name>
</gene>
<sequence>MWRGIDIIQGRKETMQNLNNLLNSSLKRVRNLEPHNQESGTPGEGSDLCKFLDNSLIILKIDYAHLAAEDFRVKNAPVYEDHQQQLETIMEEILFIKKNHEDELTVEVNTPKSQDLCKTMADIQTQYDKLAQKNQVELDYSELGVTEMTLMELTHNLKARLRVVEACYGMQMQQLNGQHQTQKYEALLNIKIKLEAAITTYHNHRILENKVVSETSDTKALKLPKQQ</sequence>
<evidence type="ECO:0000256" key="1">
    <source>
        <dbReference type="ARBA" id="ARBA00022553"/>
    </source>
</evidence>
<dbReference type="SUPFAM" id="SSF64593">
    <property type="entry name" value="Intermediate filament protein, coiled coil region"/>
    <property type="match status" value="1"/>
</dbReference>
<feature type="domain" description="IF rod" evidence="5">
    <location>
        <begin position="10"/>
        <end position="213"/>
    </location>
</feature>
<reference evidence="6" key="1">
    <citation type="journal article" date="2021" name="Evol. Appl.">
        <title>The genome of the Pyrenean desman and the effects of bottlenecks and inbreeding on the genomic landscape of an endangered species.</title>
        <authorList>
            <person name="Escoda L."/>
            <person name="Castresana J."/>
        </authorList>
    </citation>
    <scope>NUCLEOTIDE SEQUENCE</scope>
    <source>
        <strain evidence="6">IBE-C5619</strain>
    </source>
</reference>
<feature type="non-terminal residue" evidence="6">
    <location>
        <position position="227"/>
    </location>
</feature>
<keyword evidence="3" id="KW-0403">Intermediate filament</keyword>
<dbReference type="Proteomes" id="UP000700334">
    <property type="component" value="Unassembled WGS sequence"/>
</dbReference>
<dbReference type="GO" id="GO:0045104">
    <property type="term" value="P:intermediate filament cytoskeleton organization"/>
    <property type="evidence" value="ECO:0007669"/>
    <property type="project" value="TreeGrafter"/>
</dbReference>
<evidence type="ECO:0000313" key="7">
    <source>
        <dbReference type="Proteomes" id="UP000700334"/>
    </source>
</evidence>
<keyword evidence="7" id="KW-1185">Reference proteome</keyword>
<dbReference type="EMBL" id="JAGFMF010012021">
    <property type="protein sequence ID" value="KAG8508470.1"/>
    <property type="molecule type" value="Genomic_DNA"/>
</dbReference>
<dbReference type="SMART" id="SM01391">
    <property type="entry name" value="Filament"/>
    <property type="match status" value="1"/>
</dbReference>
<dbReference type="PANTHER" id="PTHR23239:SF349">
    <property type="entry name" value="KERATIN, TYPE I CYTOSKELETAL 18"/>
    <property type="match status" value="1"/>
</dbReference>
<dbReference type="GO" id="GO:0045095">
    <property type="term" value="C:keratin filament"/>
    <property type="evidence" value="ECO:0007669"/>
    <property type="project" value="TreeGrafter"/>
</dbReference>
<dbReference type="InterPro" id="IPR039008">
    <property type="entry name" value="IF_rod_dom"/>
</dbReference>
<comment type="caution">
    <text evidence="6">The sequence shown here is derived from an EMBL/GenBank/DDBJ whole genome shotgun (WGS) entry which is preliminary data.</text>
</comment>
<name>A0A8J5ZYZ2_GALPY</name>
<dbReference type="AlphaFoldDB" id="A0A8J5ZYZ2"/>
<keyword evidence="1" id="KW-0597">Phosphoprotein</keyword>
<organism evidence="6 7">
    <name type="scientific">Galemys pyrenaicus</name>
    <name type="common">Iberian desman</name>
    <name type="synonym">Pyrenean desman</name>
    <dbReference type="NCBI Taxonomy" id="202257"/>
    <lineage>
        <taxon>Eukaryota</taxon>
        <taxon>Metazoa</taxon>
        <taxon>Chordata</taxon>
        <taxon>Craniata</taxon>
        <taxon>Vertebrata</taxon>
        <taxon>Euteleostomi</taxon>
        <taxon>Mammalia</taxon>
        <taxon>Eutheria</taxon>
        <taxon>Laurasiatheria</taxon>
        <taxon>Eulipotyphla</taxon>
        <taxon>Talpidae</taxon>
        <taxon>Galemys</taxon>
    </lineage>
</organism>